<dbReference type="InterPro" id="IPR006311">
    <property type="entry name" value="TAT_signal"/>
</dbReference>
<accession>A0A1G7TF58</accession>
<feature type="signal peptide" evidence="1">
    <location>
        <begin position="1"/>
        <end position="30"/>
    </location>
</feature>
<dbReference type="PANTHER" id="PTHR46361:SF3">
    <property type="entry name" value="ELECTRON CARRIER_ PROTEIN DISULFIDE OXIDOREDUCTASE"/>
    <property type="match status" value="1"/>
</dbReference>
<dbReference type="EMBL" id="FNCE01000009">
    <property type="protein sequence ID" value="SDG33948.1"/>
    <property type="molecule type" value="Genomic_DNA"/>
</dbReference>
<keyword evidence="4" id="KW-1185">Reference proteome</keyword>
<gene>
    <name evidence="3" type="ORF">SAMN05216241_10962</name>
</gene>
<dbReference type="Proteomes" id="UP000199415">
    <property type="component" value="Unassembled WGS sequence"/>
</dbReference>
<reference evidence="3 4" key="1">
    <citation type="submission" date="2016-10" db="EMBL/GenBank/DDBJ databases">
        <authorList>
            <person name="de Groot N.N."/>
        </authorList>
    </citation>
    <scope>NUCLEOTIDE SEQUENCE [LARGE SCALE GENOMIC DNA]</scope>
    <source>
        <strain evidence="3 4">DSM 25584</strain>
    </source>
</reference>
<dbReference type="OrthoDB" id="526867at2"/>
<keyword evidence="1" id="KW-0732">Signal</keyword>
<dbReference type="AlphaFoldDB" id="A0A1G7TF58"/>
<evidence type="ECO:0000256" key="1">
    <source>
        <dbReference type="SAM" id="SignalP"/>
    </source>
</evidence>
<feature type="chain" id="PRO_5011666715" description="DUF547 domain-containing protein" evidence="1">
    <location>
        <begin position="31"/>
        <end position="285"/>
    </location>
</feature>
<dbReference type="PROSITE" id="PS51318">
    <property type="entry name" value="TAT"/>
    <property type="match status" value="1"/>
</dbReference>
<dbReference type="STRING" id="1082479.SAMN05216241_10962"/>
<dbReference type="InterPro" id="IPR006869">
    <property type="entry name" value="DUF547"/>
</dbReference>
<sequence>MTARFVSRRTFLGTASALAVGATLPVPARAAPEADLWPRWEKHDPESTKTIDHGAWGDFLKKYVSRGPDGVNRVAYGAVDQADRTALKGYLDALTGTRISEYNRAEQFAYWANLYNALTVEVILRHWPVDTIRDIDISPGLFSDGPWGKKLVTVEGAELSLNDIEHRILRPIWQDPRVHYAVNCASIGCPNLRVEPFTGAKLDQQLNEAARTYVNHPRGATVRNGELVVSSIYEWFQEDFGGSDAGVIEHLRQYAEPALKDKLADFSSIGDDRYDWSINAPVSRG</sequence>
<organism evidence="3 4">
    <name type="scientific">Limimonas halophila</name>
    <dbReference type="NCBI Taxonomy" id="1082479"/>
    <lineage>
        <taxon>Bacteria</taxon>
        <taxon>Pseudomonadati</taxon>
        <taxon>Pseudomonadota</taxon>
        <taxon>Alphaproteobacteria</taxon>
        <taxon>Rhodospirillales</taxon>
        <taxon>Rhodovibrionaceae</taxon>
        <taxon>Limimonas</taxon>
    </lineage>
</organism>
<dbReference type="PANTHER" id="PTHR46361">
    <property type="entry name" value="ELECTRON CARRIER/ PROTEIN DISULFIDE OXIDOREDUCTASE"/>
    <property type="match status" value="1"/>
</dbReference>
<dbReference type="Pfam" id="PF04784">
    <property type="entry name" value="DUF547"/>
    <property type="match status" value="1"/>
</dbReference>
<proteinExistence type="predicted"/>
<protein>
    <recommendedName>
        <fullName evidence="2">DUF547 domain-containing protein</fullName>
    </recommendedName>
</protein>
<evidence type="ECO:0000259" key="2">
    <source>
        <dbReference type="Pfam" id="PF04784"/>
    </source>
</evidence>
<dbReference type="RefSeq" id="WP_090020958.1">
    <property type="nucleotide sequence ID" value="NZ_FNCE01000009.1"/>
</dbReference>
<feature type="domain" description="DUF547" evidence="2">
    <location>
        <begin position="100"/>
        <end position="214"/>
    </location>
</feature>
<evidence type="ECO:0000313" key="3">
    <source>
        <dbReference type="EMBL" id="SDG33948.1"/>
    </source>
</evidence>
<name>A0A1G7TF58_9PROT</name>
<evidence type="ECO:0000313" key="4">
    <source>
        <dbReference type="Proteomes" id="UP000199415"/>
    </source>
</evidence>